<accession>A0ABW8XMP3</accession>
<dbReference type="EMBL" id="JBFPMW010000018">
    <property type="protein sequence ID" value="MFL9822451.1"/>
    <property type="molecule type" value="Genomic_DNA"/>
</dbReference>
<reference evidence="1 2" key="1">
    <citation type="submission" date="2024-07" db="EMBL/GenBank/DDBJ databases">
        <authorList>
            <person name="Tripathy S."/>
        </authorList>
    </citation>
    <scope>NUCLEOTIDE SEQUENCE [LARGE SCALE GENOMIC DNA]</scope>
    <source>
        <strain evidence="1 2">VB511288_2</strain>
    </source>
</reference>
<dbReference type="Proteomes" id="UP001629223">
    <property type="component" value="Unassembled WGS sequence"/>
</dbReference>
<keyword evidence="2" id="KW-1185">Reference proteome</keyword>
<comment type="caution">
    <text evidence="1">The sequence shown here is derived from an EMBL/GenBank/DDBJ whole genome shotgun (WGS) entry which is preliminary data.</text>
</comment>
<proteinExistence type="predicted"/>
<evidence type="ECO:0000313" key="2">
    <source>
        <dbReference type="Proteomes" id="UP001629223"/>
    </source>
</evidence>
<gene>
    <name evidence="1" type="ORF">AB0756_36025</name>
</gene>
<evidence type="ECO:0000313" key="1">
    <source>
        <dbReference type="EMBL" id="MFL9822451.1"/>
    </source>
</evidence>
<name>A0ABW8XMP3_9CYAN</name>
<protein>
    <submittedName>
        <fullName evidence="1">Uncharacterized protein</fullName>
    </submittedName>
</protein>
<organism evidence="1 2">
    <name type="scientific">Tolypothrix campylonemoides VB511288_2</name>
    <dbReference type="NCBI Taxonomy" id="3232311"/>
    <lineage>
        <taxon>Bacteria</taxon>
        <taxon>Bacillati</taxon>
        <taxon>Cyanobacteriota</taxon>
        <taxon>Cyanophyceae</taxon>
        <taxon>Nostocales</taxon>
        <taxon>Tolypothrichaceae</taxon>
        <taxon>Tolypothrix</taxon>
    </lineage>
</organism>
<sequence>MEFRGTFGSWELSLGEELMLTAESATLSFLYTTLTSQRIADRALPFVLSP</sequence>
<dbReference type="RefSeq" id="WP_162002286.1">
    <property type="nucleotide sequence ID" value="NZ_JBFPMW010000018.1"/>
</dbReference>